<evidence type="ECO:0000313" key="11">
    <source>
        <dbReference type="EMBL" id="CAD7697015.1"/>
    </source>
</evidence>
<dbReference type="Gene3D" id="3.30.40.10">
    <property type="entry name" value="Zinc/RING finger domain, C3HC4 (zinc finger)"/>
    <property type="match status" value="1"/>
</dbReference>
<dbReference type="Gene3D" id="1.25.40.10">
    <property type="entry name" value="Tetratricopeptide repeat domain"/>
    <property type="match status" value="1"/>
</dbReference>
<keyword evidence="3" id="KW-0808">Transferase</keyword>
<dbReference type="PANTHER" id="PTHR46803:SF2">
    <property type="entry name" value="E3 UBIQUITIN-PROTEIN LIGASE CHIP"/>
    <property type="match status" value="1"/>
</dbReference>
<evidence type="ECO:0000256" key="2">
    <source>
        <dbReference type="ARBA" id="ARBA00012483"/>
    </source>
</evidence>
<dbReference type="InterPro" id="IPR019734">
    <property type="entry name" value="TPR_rpt"/>
</dbReference>
<dbReference type="GO" id="GO:0051087">
    <property type="term" value="F:protein-folding chaperone binding"/>
    <property type="evidence" value="ECO:0007669"/>
    <property type="project" value="TreeGrafter"/>
</dbReference>
<name>A0A8S1IPI3_9CHLO</name>
<dbReference type="Proteomes" id="UP000708148">
    <property type="component" value="Unassembled WGS sequence"/>
</dbReference>
<dbReference type="PANTHER" id="PTHR46803">
    <property type="entry name" value="E3 UBIQUITIN-PROTEIN LIGASE CHIP"/>
    <property type="match status" value="1"/>
</dbReference>
<comment type="caution">
    <text evidence="11">The sequence shown here is derived from an EMBL/GenBank/DDBJ whole genome shotgun (WGS) entry which is preliminary data.</text>
</comment>
<evidence type="ECO:0000256" key="9">
    <source>
        <dbReference type="PROSITE-ProRule" id="PRU00339"/>
    </source>
</evidence>
<dbReference type="InterPro" id="IPR045202">
    <property type="entry name" value="CHIP_RING-Ubox"/>
</dbReference>
<dbReference type="SUPFAM" id="SSF57850">
    <property type="entry name" value="RING/U-box"/>
    <property type="match status" value="1"/>
</dbReference>
<protein>
    <recommendedName>
        <fullName evidence="7">E3 ubiquitin-protein ligase CHIP</fullName>
        <ecNumber evidence="2">2.3.2.27</ecNumber>
    </recommendedName>
    <alternativeName>
        <fullName evidence="8">RING-type E3 ubiquitin transferase CHIP</fullName>
    </alternativeName>
</protein>
<evidence type="ECO:0000256" key="8">
    <source>
        <dbReference type="ARBA" id="ARBA00044543"/>
    </source>
</evidence>
<dbReference type="GO" id="GO:0000209">
    <property type="term" value="P:protein polyubiquitination"/>
    <property type="evidence" value="ECO:0007669"/>
    <property type="project" value="TreeGrafter"/>
</dbReference>
<feature type="repeat" description="TPR" evidence="9">
    <location>
        <begin position="10"/>
        <end position="43"/>
    </location>
</feature>
<keyword evidence="12" id="KW-1185">Reference proteome</keyword>
<evidence type="ECO:0000256" key="7">
    <source>
        <dbReference type="ARBA" id="ARBA00044534"/>
    </source>
</evidence>
<dbReference type="GO" id="GO:0005737">
    <property type="term" value="C:cytoplasm"/>
    <property type="evidence" value="ECO:0007669"/>
    <property type="project" value="TreeGrafter"/>
</dbReference>
<keyword evidence="6 9" id="KW-0802">TPR repeat</keyword>
<gene>
    <name evidence="11" type="ORF">OSTQU699_LOCUS2376</name>
</gene>
<evidence type="ECO:0000259" key="10">
    <source>
        <dbReference type="PROSITE" id="PS51698"/>
    </source>
</evidence>
<evidence type="ECO:0000313" key="12">
    <source>
        <dbReference type="Proteomes" id="UP000708148"/>
    </source>
</evidence>
<keyword evidence="4" id="KW-0677">Repeat</keyword>
<dbReference type="SUPFAM" id="SSF48452">
    <property type="entry name" value="TPR-like"/>
    <property type="match status" value="1"/>
</dbReference>
<dbReference type="GO" id="GO:0043161">
    <property type="term" value="P:proteasome-mediated ubiquitin-dependent protein catabolic process"/>
    <property type="evidence" value="ECO:0007669"/>
    <property type="project" value="TreeGrafter"/>
</dbReference>
<dbReference type="Pfam" id="PF04564">
    <property type="entry name" value="U-box"/>
    <property type="match status" value="1"/>
</dbReference>
<sequence length="275" mass="31706">MPSVDQKRIAEQLKTEGNKLFRMGRYDAAADQYTEALALWPGWTVPLVNRAFCHKKKGNWTGVERDCRKALEINAGEFKAHYFLGQALEQQNAYTEAVSHLAKALETAREKDDSIKDEIWKELARIKYGAWQQQAAARAAERAMLRQQLDKMLSERHDRELNVATDVDALREKHAQDRKAWDRLFELAARQDEPEEIPNAFTCRLTMDVFREPVCTPSGLSYERTALLEHLQKVGSFDPVSRDPCTADMIIPNLGLRDATQEYLEEHPWSWKECL</sequence>
<evidence type="ECO:0000256" key="3">
    <source>
        <dbReference type="ARBA" id="ARBA00022679"/>
    </source>
</evidence>
<comment type="catalytic activity">
    <reaction evidence="1">
        <text>S-ubiquitinyl-[E2 ubiquitin-conjugating enzyme]-L-cysteine + [acceptor protein]-L-lysine = [E2 ubiquitin-conjugating enzyme]-L-cysteine + N(6)-ubiquitinyl-[acceptor protein]-L-lysine.</text>
        <dbReference type="EC" id="2.3.2.27"/>
    </reaction>
</comment>
<evidence type="ECO:0000256" key="4">
    <source>
        <dbReference type="ARBA" id="ARBA00022737"/>
    </source>
</evidence>
<dbReference type="GO" id="GO:0071218">
    <property type="term" value="P:cellular response to misfolded protein"/>
    <property type="evidence" value="ECO:0007669"/>
    <property type="project" value="TreeGrafter"/>
</dbReference>
<reference evidence="11" key="1">
    <citation type="submission" date="2020-12" db="EMBL/GenBank/DDBJ databases">
        <authorList>
            <person name="Iha C."/>
        </authorList>
    </citation>
    <scope>NUCLEOTIDE SEQUENCE</scope>
</reference>
<keyword evidence="5" id="KW-0833">Ubl conjugation pathway</keyword>
<dbReference type="InterPro" id="IPR013083">
    <property type="entry name" value="Znf_RING/FYVE/PHD"/>
</dbReference>
<evidence type="ECO:0000256" key="5">
    <source>
        <dbReference type="ARBA" id="ARBA00022786"/>
    </source>
</evidence>
<dbReference type="GO" id="GO:0045862">
    <property type="term" value="P:positive regulation of proteolysis"/>
    <property type="evidence" value="ECO:0007669"/>
    <property type="project" value="TreeGrafter"/>
</dbReference>
<dbReference type="SMART" id="SM00028">
    <property type="entry name" value="TPR"/>
    <property type="match status" value="3"/>
</dbReference>
<dbReference type="PROSITE" id="PS51698">
    <property type="entry name" value="U_BOX"/>
    <property type="match status" value="1"/>
</dbReference>
<evidence type="ECO:0000256" key="6">
    <source>
        <dbReference type="ARBA" id="ARBA00022803"/>
    </source>
</evidence>
<dbReference type="OrthoDB" id="629492at2759"/>
<feature type="domain" description="U-box" evidence="10">
    <location>
        <begin position="196"/>
        <end position="270"/>
    </location>
</feature>
<dbReference type="EC" id="2.3.2.27" evidence="2"/>
<proteinExistence type="predicted"/>
<dbReference type="GO" id="GO:0061630">
    <property type="term" value="F:ubiquitin protein ligase activity"/>
    <property type="evidence" value="ECO:0007669"/>
    <property type="project" value="UniProtKB-EC"/>
</dbReference>
<dbReference type="EMBL" id="CAJHUC010000591">
    <property type="protein sequence ID" value="CAD7697015.1"/>
    <property type="molecule type" value="Genomic_DNA"/>
</dbReference>
<dbReference type="Pfam" id="PF13181">
    <property type="entry name" value="TPR_8"/>
    <property type="match status" value="1"/>
</dbReference>
<dbReference type="InterPro" id="IPR003613">
    <property type="entry name" value="Ubox_domain"/>
</dbReference>
<organism evidence="11 12">
    <name type="scientific">Ostreobium quekettii</name>
    <dbReference type="NCBI Taxonomy" id="121088"/>
    <lineage>
        <taxon>Eukaryota</taxon>
        <taxon>Viridiplantae</taxon>
        <taxon>Chlorophyta</taxon>
        <taxon>core chlorophytes</taxon>
        <taxon>Ulvophyceae</taxon>
        <taxon>TCBD clade</taxon>
        <taxon>Bryopsidales</taxon>
        <taxon>Ostreobineae</taxon>
        <taxon>Ostreobiaceae</taxon>
        <taxon>Ostreobium</taxon>
    </lineage>
</organism>
<dbReference type="GO" id="GO:0006515">
    <property type="term" value="P:protein quality control for misfolded or incompletely synthesized proteins"/>
    <property type="evidence" value="ECO:0007669"/>
    <property type="project" value="TreeGrafter"/>
</dbReference>
<dbReference type="AlphaFoldDB" id="A0A8S1IPI3"/>
<dbReference type="PROSITE" id="PS50005">
    <property type="entry name" value="TPR"/>
    <property type="match status" value="1"/>
</dbReference>
<dbReference type="SMART" id="SM00504">
    <property type="entry name" value="Ubox"/>
    <property type="match status" value="1"/>
</dbReference>
<accession>A0A8S1IPI3</accession>
<dbReference type="InterPro" id="IPR011990">
    <property type="entry name" value="TPR-like_helical_dom_sf"/>
</dbReference>
<evidence type="ECO:0000256" key="1">
    <source>
        <dbReference type="ARBA" id="ARBA00000900"/>
    </source>
</evidence>
<dbReference type="CDD" id="cd16654">
    <property type="entry name" value="RING-Ubox_CHIP"/>
    <property type="match status" value="1"/>
</dbReference>